<sequence>MVFHRWSFIDVGLVENFQGLYERSMRMEPCCNKVRVIWGSCGSVWFLAWSVLTELEKVVFHLQLENKIKNLNCVFSLQPGGNSSNGLKASDVDPRLVFHHGVPSGATKFTCDNIHNILALSTNDGRIKLFGKDNAQVLLESNKLVPSKFLQFIQNQGILINVTSNNHIEVWDIDKKLLSDLYIVKEEITSFAVIQHSLYMYIGVSTGNISVLKLDQNLHVVRMSYTIPLSASIGNSTEMFDDTVVTHILPQPAAESKRVVIIFRNGQIILWDIRESKCIFRTGGNVSQQPLHNEAKKVSCACWVCPFGSKVVVGYNNGELFIWSIPSLTTGNNSASYYSTKNIPMFKFNLGYKSEKICIGSVKWIYAEGKASRLYVMGASKSMQVVLLNDHTETRTIKLGLYLSECCVDMEIISTTNEQSKHKQNSLILLGKSGRVYQYDDSLIEKYLLQGQSKSTPSLPKEVMVRLPLTDSGITISKFISNTTDVFYAADEYYSQMIKSYPQLIPIETNHKDGLNLSSANFTGFSNIKNLYITGHHNGAITFWDASCPFFIPVLQLKQQSENDQSLSGVPLTELYFDIKSLLLVSGDQSGMVRIFRFKPEPYASNSFMSLTGGTKNVIQSVKLVKTIGAVICMNIDHSTRHLGVGSDQGNVSVINIDGPSLLYQKHIASEISVGIIYLQFITCSVYGFAKNILVVGTKDSSVLVLDSETGNTLTTGTGAVRPKNPSKALFMQILDGQCEPITRSVRKDSLDLREGNHVDSVTTKNLYILLCSEKALYIYSFEYALLGIKKVLYKKKFFPSSCCWASTFYSASDIGLVLLFTTGKVELRSLPELSLIVKTSIRGFTYSPPKLKSFSDSQICCSSRGDLVLVNGDQEIFVFSLLAQRNIFRLLDSVGRIYRKERMLSQAELVPNPVIYKEKKSIFNSVIKDFTGGKEKHIPLMEKEDPKESIEELSAIFSRANFSMDANNTVDEKQPELTLDDIDLEDHKEIRKEQSILGALNKKKLAGKFQALKGKVREMKGNNQKASDKEEQQDEKAGAVNQIKKRYGFSSSSNETRVAKLAESKLRENTRKLQGVELRTAEMENTAKSFLSMAKQVLQNAEQDKRS</sequence>
<dbReference type="GO" id="GO:0006893">
    <property type="term" value="P:Golgi to plasma membrane transport"/>
    <property type="evidence" value="ECO:0000318"/>
    <property type="project" value="GO_Central"/>
</dbReference>
<evidence type="ECO:0000256" key="1">
    <source>
        <dbReference type="SAM" id="MobiDB-lite"/>
    </source>
</evidence>
<dbReference type="InterPro" id="IPR015943">
    <property type="entry name" value="WD40/YVTN_repeat-like_dom_sf"/>
</dbReference>
<accession>A0A0C3XE89</accession>
<reference evidence="4" key="3">
    <citation type="submission" date="2015-04" db="UniProtKB">
        <authorList>
            <consortium name="EnsemblPlants"/>
        </authorList>
    </citation>
    <scope>IDENTIFICATION</scope>
    <source>
        <strain evidence="4">cv. Jemalong A17</strain>
    </source>
</reference>
<dbReference type="AlphaFoldDB" id="G7K185"/>
<dbReference type="SUPFAM" id="SSF50978">
    <property type="entry name" value="WD40 repeat-like"/>
    <property type="match status" value="1"/>
</dbReference>
<dbReference type="Gene3D" id="2.130.10.10">
    <property type="entry name" value="YVTN repeat-like/Quinoprotein amine dehydrogenase"/>
    <property type="match status" value="2"/>
</dbReference>
<dbReference type="Pfam" id="PF08596">
    <property type="entry name" value="Lgl_C"/>
    <property type="match status" value="1"/>
</dbReference>
<feature type="region of interest" description="Disordered" evidence="1">
    <location>
        <begin position="1019"/>
        <end position="1039"/>
    </location>
</feature>
<keyword evidence="5" id="KW-1185">Reference proteome</keyword>
<dbReference type="FunFam" id="2.130.10.10:FF:002568">
    <property type="entry name" value="Syntaxin-binding protein 5 isoform A"/>
    <property type="match status" value="1"/>
</dbReference>
<feature type="domain" description="Lethal giant larvae (Lgl)-like C-terminal" evidence="2">
    <location>
        <begin position="795"/>
        <end position="888"/>
    </location>
</feature>
<dbReference type="PANTHER" id="PTHR10241">
    <property type="entry name" value="LETHAL 2 GIANT LARVAE PROTEIN"/>
    <property type="match status" value="1"/>
</dbReference>
<dbReference type="GO" id="GO:0005096">
    <property type="term" value="F:GTPase activator activity"/>
    <property type="evidence" value="ECO:0000318"/>
    <property type="project" value="GO_Central"/>
</dbReference>
<dbReference type="HOGENOM" id="CLU_004480_1_0_1"/>
<dbReference type="InterPro" id="IPR036322">
    <property type="entry name" value="WD40_repeat_dom_sf"/>
</dbReference>
<dbReference type="GO" id="GO:0045159">
    <property type="term" value="F:myosin II binding"/>
    <property type="evidence" value="ECO:0000318"/>
    <property type="project" value="GO_Central"/>
</dbReference>
<proteinExistence type="predicted"/>
<dbReference type="EnsemblPlants" id="AES95324">
    <property type="protein sequence ID" value="AES95324"/>
    <property type="gene ID" value="MTR_5g024210"/>
</dbReference>
<evidence type="ECO:0000313" key="5">
    <source>
        <dbReference type="Proteomes" id="UP000002051"/>
    </source>
</evidence>
<organism evidence="3 5">
    <name type="scientific">Medicago truncatula</name>
    <name type="common">Barrel medic</name>
    <name type="synonym">Medicago tribuloides</name>
    <dbReference type="NCBI Taxonomy" id="3880"/>
    <lineage>
        <taxon>Eukaryota</taxon>
        <taxon>Viridiplantae</taxon>
        <taxon>Streptophyta</taxon>
        <taxon>Embryophyta</taxon>
        <taxon>Tracheophyta</taxon>
        <taxon>Spermatophyta</taxon>
        <taxon>Magnoliopsida</taxon>
        <taxon>eudicotyledons</taxon>
        <taxon>Gunneridae</taxon>
        <taxon>Pentapetalae</taxon>
        <taxon>rosids</taxon>
        <taxon>fabids</taxon>
        <taxon>Fabales</taxon>
        <taxon>Fabaceae</taxon>
        <taxon>Papilionoideae</taxon>
        <taxon>50 kb inversion clade</taxon>
        <taxon>NPAAA clade</taxon>
        <taxon>Hologalegina</taxon>
        <taxon>IRL clade</taxon>
        <taxon>Trifolieae</taxon>
        <taxon>Medicago</taxon>
    </lineage>
</organism>
<dbReference type="PANTHER" id="PTHR10241:SF27">
    <property type="entry name" value="TRANSDUCIN_WD40 REPEAT-LIKE SUPERFAMILY PROTEIN"/>
    <property type="match status" value="1"/>
</dbReference>
<dbReference type="GO" id="GO:0005737">
    <property type="term" value="C:cytoplasm"/>
    <property type="evidence" value="ECO:0000318"/>
    <property type="project" value="GO_Central"/>
</dbReference>
<dbReference type="STRING" id="3880.G7K185"/>
<dbReference type="GO" id="GO:0005886">
    <property type="term" value="C:plasma membrane"/>
    <property type="evidence" value="ECO:0000318"/>
    <property type="project" value="GO_Central"/>
</dbReference>
<dbReference type="GO" id="GO:0019905">
    <property type="term" value="F:syntaxin binding"/>
    <property type="evidence" value="ECO:0000318"/>
    <property type="project" value="GO_Central"/>
</dbReference>
<dbReference type="EMBL" id="CM001221">
    <property type="protein sequence ID" value="AES95324.2"/>
    <property type="molecule type" value="Genomic_DNA"/>
</dbReference>
<dbReference type="Proteomes" id="UP000002051">
    <property type="component" value="Chromosome 5"/>
</dbReference>
<gene>
    <name evidence="3" type="ordered locus">MTR_5g024210</name>
</gene>
<dbReference type="SUPFAM" id="SSF69322">
    <property type="entry name" value="Tricorn protease domain 2"/>
    <property type="match status" value="1"/>
</dbReference>
<dbReference type="GO" id="GO:0006887">
    <property type="term" value="P:exocytosis"/>
    <property type="evidence" value="ECO:0000318"/>
    <property type="project" value="GO_Central"/>
</dbReference>
<protein>
    <submittedName>
        <fullName evidence="3">Transducin/WD40 repeat protein</fullName>
    </submittedName>
</protein>
<evidence type="ECO:0000313" key="3">
    <source>
        <dbReference type="EMBL" id="AES95324.2"/>
    </source>
</evidence>
<dbReference type="CDD" id="cd15873">
    <property type="entry name" value="R-SNARE_STXBP5_6"/>
    <property type="match status" value="1"/>
</dbReference>
<feature type="compositionally biased region" description="Basic and acidic residues" evidence="1">
    <location>
        <begin position="1019"/>
        <end position="1038"/>
    </location>
</feature>
<name>G7K185_MEDTR</name>
<evidence type="ECO:0000259" key="2">
    <source>
        <dbReference type="Pfam" id="PF08596"/>
    </source>
</evidence>
<dbReference type="PaxDb" id="3880-AES95324"/>
<accession>G7K185</accession>
<dbReference type="InterPro" id="IPR013905">
    <property type="entry name" value="Lgl_C_dom"/>
</dbReference>
<evidence type="ECO:0000313" key="4">
    <source>
        <dbReference type="EnsemblPlants" id="AES95324"/>
    </source>
</evidence>
<reference evidence="3 5" key="2">
    <citation type="journal article" date="2014" name="BMC Genomics">
        <title>An improved genome release (version Mt4.0) for the model legume Medicago truncatula.</title>
        <authorList>
            <person name="Tang H."/>
            <person name="Krishnakumar V."/>
            <person name="Bidwell S."/>
            <person name="Rosen B."/>
            <person name="Chan A."/>
            <person name="Zhou S."/>
            <person name="Gentzbittel L."/>
            <person name="Childs K.L."/>
            <person name="Yandell M."/>
            <person name="Gundlach H."/>
            <person name="Mayer K.F."/>
            <person name="Schwartz D.C."/>
            <person name="Town C.D."/>
        </authorList>
    </citation>
    <scope>GENOME REANNOTATION</scope>
    <source>
        <strain evidence="4 5">cv. Jemalong A17</strain>
    </source>
</reference>
<dbReference type="eggNOG" id="KOG1983">
    <property type="taxonomic scope" value="Eukaryota"/>
</dbReference>
<reference evidence="3 5" key="1">
    <citation type="journal article" date="2011" name="Nature">
        <title>The Medicago genome provides insight into the evolution of rhizobial symbioses.</title>
        <authorList>
            <person name="Young N.D."/>
            <person name="Debelle F."/>
            <person name="Oldroyd G.E."/>
            <person name="Geurts R."/>
            <person name="Cannon S.B."/>
            <person name="Udvardi M.K."/>
            <person name="Benedito V.A."/>
            <person name="Mayer K.F."/>
            <person name="Gouzy J."/>
            <person name="Schoof H."/>
            <person name="Van de Peer Y."/>
            <person name="Proost S."/>
            <person name="Cook D.R."/>
            <person name="Meyers B.C."/>
            <person name="Spannagl M."/>
            <person name="Cheung F."/>
            <person name="De Mita S."/>
            <person name="Krishnakumar V."/>
            <person name="Gundlach H."/>
            <person name="Zhou S."/>
            <person name="Mudge J."/>
            <person name="Bharti A.K."/>
            <person name="Murray J.D."/>
            <person name="Naoumkina M.A."/>
            <person name="Rosen B."/>
            <person name="Silverstein K.A."/>
            <person name="Tang H."/>
            <person name="Rombauts S."/>
            <person name="Zhao P.X."/>
            <person name="Zhou P."/>
            <person name="Barbe V."/>
            <person name="Bardou P."/>
            <person name="Bechner M."/>
            <person name="Bellec A."/>
            <person name="Berger A."/>
            <person name="Berges H."/>
            <person name="Bidwell S."/>
            <person name="Bisseling T."/>
            <person name="Choisne N."/>
            <person name="Couloux A."/>
            <person name="Denny R."/>
            <person name="Deshpande S."/>
            <person name="Dai X."/>
            <person name="Doyle J.J."/>
            <person name="Dudez A.M."/>
            <person name="Farmer A.D."/>
            <person name="Fouteau S."/>
            <person name="Franken C."/>
            <person name="Gibelin C."/>
            <person name="Gish J."/>
            <person name="Goldstein S."/>
            <person name="Gonzalez A.J."/>
            <person name="Green P.J."/>
            <person name="Hallab A."/>
            <person name="Hartog M."/>
            <person name="Hua A."/>
            <person name="Humphray S.J."/>
            <person name="Jeong D.H."/>
            <person name="Jing Y."/>
            <person name="Jocker A."/>
            <person name="Kenton S.M."/>
            <person name="Kim D.J."/>
            <person name="Klee K."/>
            <person name="Lai H."/>
            <person name="Lang C."/>
            <person name="Lin S."/>
            <person name="Macmil S.L."/>
            <person name="Magdelenat G."/>
            <person name="Matthews L."/>
            <person name="McCorrison J."/>
            <person name="Monaghan E.L."/>
            <person name="Mun J.H."/>
            <person name="Najar F.Z."/>
            <person name="Nicholson C."/>
            <person name="Noirot C."/>
            <person name="O'Bleness M."/>
            <person name="Paule C.R."/>
            <person name="Poulain J."/>
            <person name="Prion F."/>
            <person name="Qin B."/>
            <person name="Qu C."/>
            <person name="Retzel E.F."/>
            <person name="Riddle C."/>
            <person name="Sallet E."/>
            <person name="Samain S."/>
            <person name="Samson N."/>
            <person name="Sanders I."/>
            <person name="Saurat O."/>
            <person name="Scarpelli C."/>
            <person name="Schiex T."/>
            <person name="Segurens B."/>
            <person name="Severin A.J."/>
            <person name="Sherrier D.J."/>
            <person name="Shi R."/>
            <person name="Sims S."/>
            <person name="Singer S.R."/>
            <person name="Sinharoy S."/>
            <person name="Sterck L."/>
            <person name="Viollet A."/>
            <person name="Wang B.B."/>
            <person name="Wang K."/>
            <person name="Wang M."/>
            <person name="Wang X."/>
            <person name="Warfsmann J."/>
            <person name="Weissenbach J."/>
            <person name="White D.D."/>
            <person name="White J.D."/>
            <person name="Wiley G.B."/>
            <person name="Wincker P."/>
            <person name="Xing Y."/>
            <person name="Yang L."/>
            <person name="Yao Z."/>
            <person name="Ying F."/>
            <person name="Zhai J."/>
            <person name="Zhou L."/>
            <person name="Zuber A."/>
            <person name="Denarie J."/>
            <person name="Dixon R.A."/>
            <person name="May G.D."/>
            <person name="Schwartz D.C."/>
            <person name="Rogers J."/>
            <person name="Quetier F."/>
            <person name="Town C.D."/>
            <person name="Roe B.A."/>
        </authorList>
    </citation>
    <scope>NUCLEOTIDE SEQUENCE [LARGE SCALE GENOMIC DNA]</scope>
    <source>
        <strain evidence="3">A17</strain>
        <strain evidence="4 5">cv. Jemalong A17</strain>
    </source>
</reference>